<feature type="compositionally biased region" description="Basic and acidic residues" evidence="5">
    <location>
        <begin position="1267"/>
        <end position="1287"/>
    </location>
</feature>
<name>A0A4U0X0A3_9PEZI</name>
<feature type="compositionally biased region" description="Polar residues" evidence="5">
    <location>
        <begin position="36"/>
        <end position="45"/>
    </location>
</feature>
<dbReference type="Proteomes" id="UP000309340">
    <property type="component" value="Unassembled WGS sequence"/>
</dbReference>
<feature type="compositionally biased region" description="Basic residues" evidence="5">
    <location>
        <begin position="1"/>
        <end position="12"/>
    </location>
</feature>
<feature type="region of interest" description="Disordered" evidence="5">
    <location>
        <begin position="1377"/>
        <end position="1722"/>
    </location>
</feature>
<feature type="domain" description="Cyclic nucleotide-binding" evidence="7">
    <location>
        <begin position="898"/>
        <end position="998"/>
    </location>
</feature>
<feature type="transmembrane region" description="Helical" evidence="6">
    <location>
        <begin position="439"/>
        <end position="458"/>
    </location>
</feature>
<dbReference type="PANTHER" id="PTHR43310:SF4">
    <property type="entry name" value="AFR304WP"/>
    <property type="match status" value="1"/>
</dbReference>
<dbReference type="Gene3D" id="2.60.120.10">
    <property type="entry name" value="Jelly Rolls"/>
    <property type="match status" value="1"/>
</dbReference>
<gene>
    <name evidence="9" type="ORF">B0A55_06720</name>
</gene>
<feature type="region of interest" description="Disordered" evidence="5">
    <location>
        <begin position="148"/>
        <end position="197"/>
    </location>
</feature>
<feature type="compositionally biased region" description="Low complexity" evidence="5">
    <location>
        <begin position="1589"/>
        <end position="1608"/>
    </location>
</feature>
<sequence>MSGSIFKRRRKSSGMSGNRPFRDDEAISAENGIADGSSTVAPSRQSRQETAELSSSFLSDSDMSRYFSADSRNNSETARAQAQRHETIEERSEPVTPEGKPAAAPGSSELTAALRYQSPNEFLDPYDIDSEAAESEPDARFATPKVLVTGEDDDEDEQVTEASALLPRPRLSSHRKQTYEAAPGAEEQPTSEGGSWNRLGHHYPSLRALDVGFHRVLNPKSWDMRAIGRAVILRPASMLPAVFLGLLLNLLDALSYGIILFPLGEPVFADLGPDGVSMFYVSCIISQLTYSTGSIFRGGVGSEMIEVVPFFHKMTYMIMNRMGTERPDALIATVITSYAMSSIITGIVFFALGSAKLGTLVNFFPHSILTGCIGGVGIFLFLTGIEVSARLSGNLEPTKEVFDQLFNPSTVALWVPPLALAILLLVIRRYKDPPWLVPAYYIAITAIFYIITTAVPSINMTDLRRGGWVFEAPGAKPFYNFYSYYKFGIVDWGAIWRTVPSQLALTFFGILHVPINVPNLAMVVQEDNVSINRELIMHGISNTLSGCVGSIQNYLVFVNSVLFMNTGGNSRLAGYLLAAATFGLWVAGPIVIGYVPVMVVGTLIYMLGIELAQEALVSTYGRLYRLEYATIVIIAVVMGVYDFVVGIAVGIGLACLNYVVQTSRRQVVSAEFTGAVAESTVRRHPRQRNYLHKAGRQIRVLKLSGYLFFGSIVRVEKRVRALIDAESFAASPIRYLVLDFSHVSGIDFSAAEAFGRMNRIVHRREVTMVLANVTLGNEVGKALEMVGLFVDEGETPAPKVFEDLNAALESCENDLLKVLHEKQRFSTHKPEDSPPIAIEQDQGHPKQTSPWDNAYGSPRQNFLHEAATTAITETREPEQPKWQGFKQPLPLLLQAFQDLTDESEDFWFRAVRFFEKREFTKGQMLYNRGDQPDGFYLLQSGILRAEYFLDQGNYHESIVGGTTCGELPFFSETERTSRVVAEQGCVAWLLTPAKWDELQEEGGGGEGAVEDLHNTTAATALPTEAEPATMASTQQPELPLTESAAPTTDAQPAVNGEPAMGTQESAMAPVEEKTAEAAAPAVPEKAAERSIEPITEGQLAVKGPGLIKQIVPSKKEFWLSDAPVTPQHMDLYLRGEKAEISHAVVAWASQTGKGLLFFNKKGETERTRPHSVLPLYDAIDLKKSHPHEITFRLHGETHTLKAASDAERDGWFISLERAVEVGKAEKESLRASEGYKAEMEKLNKPNMMHTGGAAAGAAAVRSKSHAKSTDEPRRAASDPEDVADKQKSRSTSRGMLGRLTGKKDEPESKREVKKEEKHEEKEEKKIEKEEAKAEKEAEKHGEATPGVVAPLAGGTAFDAPSTAERVIGAPIEEPGVETATVAGGIPKTEEKPKVSKRGSIFGRVQSGWGSMKSPAKEKDLKDAELKPQVPPKDGGVSETAPQIPEPMHEPAVDPVLADKPIDGAETTTQGKPAEAAREQLDGLSPKTEKKGGFLSGLPFMAKRDRSVSPSAMKDTPVTHDAAAPAVPPKEEGVAATEPTTTAAAEPTITEPAVPQPTLDEPAVAPVHDNPTAAATELAGEKPLTKTEDPSIPSATAAATPDATSSPTSNSNKRQSVLGGFGNLGRRASKAFKGMQTPKKENSNSTAPLASSTTEPKMMEGQESMTKEVVPESTTTAAEKPMVNGGSQAVEAAEPEGLATGGVDADEMQIGQARTTPAVAASA</sequence>
<evidence type="ECO:0008006" key="11">
    <source>
        <dbReference type="Google" id="ProtNLM"/>
    </source>
</evidence>
<feature type="compositionally biased region" description="Basic and acidic residues" evidence="5">
    <location>
        <begin position="1301"/>
        <end position="1342"/>
    </location>
</feature>
<dbReference type="Pfam" id="PF01740">
    <property type="entry name" value="STAS"/>
    <property type="match status" value="1"/>
</dbReference>
<evidence type="ECO:0000256" key="3">
    <source>
        <dbReference type="ARBA" id="ARBA00022989"/>
    </source>
</evidence>
<dbReference type="OrthoDB" id="409725at2759"/>
<feature type="region of interest" description="Disordered" evidence="5">
    <location>
        <begin position="1044"/>
        <end position="1089"/>
    </location>
</feature>
<dbReference type="PROSITE" id="PS50801">
    <property type="entry name" value="STAS"/>
    <property type="match status" value="1"/>
</dbReference>
<feature type="region of interest" description="Disordered" evidence="5">
    <location>
        <begin position="1"/>
        <end position="116"/>
    </location>
</feature>
<dbReference type="PROSITE" id="PS50042">
    <property type="entry name" value="CNMP_BINDING_3"/>
    <property type="match status" value="1"/>
</dbReference>
<dbReference type="Pfam" id="PF00916">
    <property type="entry name" value="Sulfate_transp"/>
    <property type="match status" value="1"/>
</dbReference>
<dbReference type="GO" id="GO:0016020">
    <property type="term" value="C:membrane"/>
    <property type="evidence" value="ECO:0007669"/>
    <property type="project" value="UniProtKB-SubCell"/>
</dbReference>
<dbReference type="Gene3D" id="3.30.750.24">
    <property type="entry name" value="STAS domain"/>
    <property type="match status" value="1"/>
</dbReference>
<dbReference type="EMBL" id="NAJQ01000464">
    <property type="protein sequence ID" value="TKA69141.1"/>
    <property type="molecule type" value="Genomic_DNA"/>
</dbReference>
<feature type="compositionally biased region" description="Basic and acidic residues" evidence="5">
    <location>
        <begin position="1656"/>
        <end position="1669"/>
    </location>
</feature>
<feature type="transmembrane region" description="Helical" evidence="6">
    <location>
        <begin position="503"/>
        <end position="523"/>
    </location>
</feature>
<feature type="compositionally biased region" description="Basic and acidic residues" evidence="5">
    <location>
        <begin position="1474"/>
        <end position="1491"/>
    </location>
</feature>
<comment type="subcellular location">
    <subcellularLocation>
        <location evidence="1">Membrane</location>
        <topology evidence="1">Multi-pass membrane protein</topology>
    </subcellularLocation>
</comment>
<dbReference type="InterPro" id="IPR036513">
    <property type="entry name" value="STAS_dom_sf"/>
</dbReference>
<feature type="domain" description="STAS" evidence="8">
    <location>
        <begin position="698"/>
        <end position="811"/>
    </location>
</feature>
<feature type="transmembrane region" description="Helical" evidence="6">
    <location>
        <begin position="329"/>
        <end position="352"/>
    </location>
</feature>
<dbReference type="Pfam" id="PF15406">
    <property type="entry name" value="PH_6"/>
    <property type="match status" value="1"/>
</dbReference>
<dbReference type="SUPFAM" id="SSF52091">
    <property type="entry name" value="SpoIIaa-like"/>
    <property type="match status" value="1"/>
</dbReference>
<feature type="compositionally biased region" description="Basic and acidic residues" evidence="5">
    <location>
        <begin position="1414"/>
        <end position="1425"/>
    </location>
</feature>
<dbReference type="InterPro" id="IPR000595">
    <property type="entry name" value="cNMP-bd_dom"/>
</dbReference>
<feature type="compositionally biased region" description="Basic and acidic residues" evidence="5">
    <location>
        <begin position="1578"/>
        <end position="1588"/>
    </location>
</feature>
<feature type="transmembrane region" description="Helical" evidence="6">
    <location>
        <begin position="535"/>
        <end position="555"/>
    </location>
</feature>
<dbReference type="InterPro" id="IPR018490">
    <property type="entry name" value="cNMP-bd_dom_sf"/>
</dbReference>
<accession>A0A4U0X0A3</accession>
<keyword evidence="4 6" id="KW-0472">Membrane</keyword>
<evidence type="ECO:0000313" key="9">
    <source>
        <dbReference type="EMBL" id="TKA69141.1"/>
    </source>
</evidence>
<feature type="transmembrane region" description="Helical" evidence="6">
    <location>
        <begin position="364"/>
        <end position="385"/>
    </location>
</feature>
<dbReference type="PANTHER" id="PTHR43310">
    <property type="entry name" value="SULFATE TRANSPORTER YBAR-RELATED"/>
    <property type="match status" value="1"/>
</dbReference>
<evidence type="ECO:0000259" key="8">
    <source>
        <dbReference type="PROSITE" id="PS50801"/>
    </source>
</evidence>
<dbReference type="Pfam" id="PF00027">
    <property type="entry name" value="cNMP_binding"/>
    <property type="match status" value="1"/>
</dbReference>
<dbReference type="InterPro" id="IPR052706">
    <property type="entry name" value="Membrane-Transporter-like"/>
</dbReference>
<comment type="caution">
    <text evidence="9">The sequence shown here is derived from an EMBL/GenBank/DDBJ whole genome shotgun (WGS) entry which is preliminary data.</text>
</comment>
<evidence type="ECO:0000256" key="2">
    <source>
        <dbReference type="ARBA" id="ARBA00022692"/>
    </source>
</evidence>
<feature type="transmembrane region" description="Helical" evidence="6">
    <location>
        <begin position="239"/>
        <end position="263"/>
    </location>
</feature>
<dbReference type="InterPro" id="IPR002645">
    <property type="entry name" value="STAS_dom"/>
</dbReference>
<protein>
    <recommendedName>
        <fullName evidence="11">STAS domain-containing protein</fullName>
    </recommendedName>
</protein>
<feature type="compositionally biased region" description="Polar residues" evidence="5">
    <location>
        <begin position="70"/>
        <end position="80"/>
    </location>
</feature>
<dbReference type="SUPFAM" id="SSF51206">
    <property type="entry name" value="cAMP-binding domain-like"/>
    <property type="match status" value="1"/>
</dbReference>
<dbReference type="InterPro" id="IPR039483">
    <property type="entry name" value="Meu6_PH_dom"/>
</dbReference>
<organism evidence="9 10">
    <name type="scientific">Friedmanniomyces simplex</name>
    <dbReference type="NCBI Taxonomy" id="329884"/>
    <lineage>
        <taxon>Eukaryota</taxon>
        <taxon>Fungi</taxon>
        <taxon>Dikarya</taxon>
        <taxon>Ascomycota</taxon>
        <taxon>Pezizomycotina</taxon>
        <taxon>Dothideomycetes</taxon>
        <taxon>Dothideomycetidae</taxon>
        <taxon>Mycosphaerellales</taxon>
        <taxon>Teratosphaeriaceae</taxon>
        <taxon>Friedmanniomyces</taxon>
    </lineage>
</organism>
<feature type="compositionally biased region" description="Basic and acidic residues" evidence="5">
    <location>
        <begin position="83"/>
        <end position="93"/>
    </location>
</feature>
<feature type="region of interest" description="Disordered" evidence="5">
    <location>
        <begin position="824"/>
        <end position="858"/>
    </location>
</feature>
<dbReference type="InterPro" id="IPR014710">
    <property type="entry name" value="RmlC-like_jellyroll"/>
</dbReference>
<evidence type="ECO:0000256" key="4">
    <source>
        <dbReference type="ARBA" id="ARBA00023136"/>
    </source>
</evidence>
<dbReference type="CDD" id="cd00038">
    <property type="entry name" value="CAP_ED"/>
    <property type="match status" value="1"/>
</dbReference>
<keyword evidence="10" id="KW-1185">Reference proteome</keyword>
<evidence type="ECO:0000313" key="10">
    <source>
        <dbReference type="Proteomes" id="UP000309340"/>
    </source>
</evidence>
<evidence type="ECO:0000256" key="5">
    <source>
        <dbReference type="SAM" id="MobiDB-lite"/>
    </source>
</evidence>
<evidence type="ECO:0000256" key="6">
    <source>
        <dbReference type="SAM" id="Phobius"/>
    </source>
</evidence>
<dbReference type="STRING" id="329884.A0A4U0X0A3"/>
<feature type="transmembrane region" description="Helical" evidence="6">
    <location>
        <begin position="575"/>
        <end position="607"/>
    </location>
</feature>
<feature type="transmembrane region" description="Helical" evidence="6">
    <location>
        <begin position="628"/>
        <end position="660"/>
    </location>
</feature>
<keyword evidence="2 6" id="KW-0812">Transmembrane</keyword>
<evidence type="ECO:0000256" key="1">
    <source>
        <dbReference type="ARBA" id="ARBA00004141"/>
    </source>
</evidence>
<dbReference type="InterPro" id="IPR011547">
    <property type="entry name" value="SLC26A/SulP_dom"/>
</dbReference>
<reference evidence="9 10" key="1">
    <citation type="submission" date="2017-03" db="EMBL/GenBank/DDBJ databases">
        <title>Genomes of endolithic fungi from Antarctica.</title>
        <authorList>
            <person name="Coleine C."/>
            <person name="Masonjones S."/>
            <person name="Stajich J.E."/>
        </authorList>
    </citation>
    <scope>NUCLEOTIDE SEQUENCE [LARGE SCALE GENOMIC DNA]</scope>
    <source>
        <strain evidence="9 10">CCFEE 5184</strain>
    </source>
</reference>
<proteinExistence type="predicted"/>
<feature type="compositionally biased region" description="Low complexity" evidence="5">
    <location>
        <begin position="1534"/>
        <end position="1552"/>
    </location>
</feature>
<dbReference type="CDD" id="cd07042">
    <property type="entry name" value="STAS_SulP_like_sulfate_transporter"/>
    <property type="match status" value="1"/>
</dbReference>
<feature type="region of interest" description="Disordered" evidence="5">
    <location>
        <begin position="1246"/>
        <end position="1356"/>
    </location>
</feature>
<feature type="transmembrane region" description="Helical" evidence="6">
    <location>
        <begin position="405"/>
        <end position="427"/>
    </location>
</feature>
<evidence type="ECO:0000259" key="7">
    <source>
        <dbReference type="PROSITE" id="PS50042"/>
    </source>
</evidence>
<feature type="compositionally biased region" description="Polar residues" evidence="5">
    <location>
        <begin position="1642"/>
        <end position="1654"/>
    </location>
</feature>
<feature type="compositionally biased region" description="Acidic residues" evidence="5">
    <location>
        <begin position="150"/>
        <end position="159"/>
    </location>
</feature>
<keyword evidence="3 6" id="KW-1133">Transmembrane helix</keyword>